<comment type="caution">
    <text evidence="2">The sequence shown here is derived from an EMBL/GenBank/DDBJ whole genome shotgun (WGS) entry which is preliminary data.</text>
</comment>
<evidence type="ECO:0000256" key="1">
    <source>
        <dbReference type="SAM" id="MobiDB-lite"/>
    </source>
</evidence>
<dbReference type="Proteomes" id="UP000377595">
    <property type="component" value="Unassembled WGS sequence"/>
</dbReference>
<proteinExistence type="predicted"/>
<dbReference type="EMBL" id="BLAF01000112">
    <property type="protein sequence ID" value="GES27150.1"/>
    <property type="molecule type" value="Genomic_DNA"/>
</dbReference>
<name>A0A5M3Y1M0_9ACTN</name>
<organism evidence="2 3">
    <name type="scientific">Acrocarpospora pleiomorpha</name>
    <dbReference type="NCBI Taxonomy" id="90975"/>
    <lineage>
        <taxon>Bacteria</taxon>
        <taxon>Bacillati</taxon>
        <taxon>Actinomycetota</taxon>
        <taxon>Actinomycetes</taxon>
        <taxon>Streptosporangiales</taxon>
        <taxon>Streptosporangiaceae</taxon>
        <taxon>Acrocarpospora</taxon>
    </lineage>
</organism>
<protein>
    <submittedName>
        <fullName evidence="2">Uncharacterized protein</fullName>
    </submittedName>
</protein>
<evidence type="ECO:0000313" key="3">
    <source>
        <dbReference type="Proteomes" id="UP000377595"/>
    </source>
</evidence>
<reference evidence="2 3" key="1">
    <citation type="submission" date="2019-10" db="EMBL/GenBank/DDBJ databases">
        <title>Whole genome shotgun sequence of Acrocarpospora pleiomorpha NBRC 16267.</title>
        <authorList>
            <person name="Ichikawa N."/>
            <person name="Kimura A."/>
            <person name="Kitahashi Y."/>
            <person name="Komaki H."/>
            <person name="Oguchi A."/>
        </authorList>
    </citation>
    <scope>NUCLEOTIDE SEQUENCE [LARGE SCALE GENOMIC DNA]</scope>
    <source>
        <strain evidence="2 3">NBRC 16267</strain>
    </source>
</reference>
<feature type="region of interest" description="Disordered" evidence="1">
    <location>
        <begin position="1"/>
        <end position="76"/>
    </location>
</feature>
<accession>A0A5M3Y1M0</accession>
<keyword evidence="3" id="KW-1185">Reference proteome</keyword>
<evidence type="ECO:0000313" key="2">
    <source>
        <dbReference type="EMBL" id="GES27150.1"/>
    </source>
</evidence>
<feature type="compositionally biased region" description="Gly residues" evidence="1">
    <location>
        <begin position="23"/>
        <end position="39"/>
    </location>
</feature>
<dbReference type="AlphaFoldDB" id="A0A5M3Y1M0"/>
<gene>
    <name evidence="2" type="ORF">Aple_100490</name>
</gene>
<sequence>MGSAKEVAIGNGCRTGPEDTMGEGCGGTTVSDGSGGDAGGWVALTSDTRSAAGSAHPAARTARTKPASAADERDDM</sequence>